<evidence type="ECO:0000313" key="3">
    <source>
        <dbReference type="Proteomes" id="UP000288805"/>
    </source>
</evidence>
<accession>A0A438J0D4</accession>
<organism evidence="2 3">
    <name type="scientific">Vitis vinifera</name>
    <name type="common">Grape</name>
    <dbReference type="NCBI Taxonomy" id="29760"/>
    <lineage>
        <taxon>Eukaryota</taxon>
        <taxon>Viridiplantae</taxon>
        <taxon>Streptophyta</taxon>
        <taxon>Embryophyta</taxon>
        <taxon>Tracheophyta</taxon>
        <taxon>Spermatophyta</taxon>
        <taxon>Magnoliopsida</taxon>
        <taxon>eudicotyledons</taxon>
        <taxon>Gunneridae</taxon>
        <taxon>Pentapetalae</taxon>
        <taxon>rosids</taxon>
        <taxon>Vitales</taxon>
        <taxon>Vitaceae</taxon>
        <taxon>Viteae</taxon>
        <taxon>Vitis</taxon>
    </lineage>
</organism>
<dbReference type="AlphaFoldDB" id="A0A438J0D4"/>
<gene>
    <name evidence="2" type="ORF">CK203_031165</name>
</gene>
<comment type="caution">
    <text evidence="2">The sequence shown here is derived from an EMBL/GenBank/DDBJ whole genome shotgun (WGS) entry which is preliminary data.</text>
</comment>
<evidence type="ECO:0000313" key="2">
    <source>
        <dbReference type="EMBL" id="RVX02427.1"/>
    </source>
</evidence>
<name>A0A438J0D4_VITVI</name>
<dbReference type="EMBL" id="QGNW01000070">
    <property type="protein sequence ID" value="RVX02427.1"/>
    <property type="molecule type" value="Genomic_DNA"/>
</dbReference>
<dbReference type="Proteomes" id="UP000288805">
    <property type="component" value="Unassembled WGS sequence"/>
</dbReference>
<feature type="region of interest" description="Disordered" evidence="1">
    <location>
        <begin position="56"/>
        <end position="109"/>
    </location>
</feature>
<proteinExistence type="predicted"/>
<protein>
    <submittedName>
        <fullName evidence="2">Uncharacterized protein</fullName>
    </submittedName>
</protein>
<evidence type="ECO:0000256" key="1">
    <source>
        <dbReference type="SAM" id="MobiDB-lite"/>
    </source>
</evidence>
<reference evidence="2 3" key="1">
    <citation type="journal article" date="2018" name="PLoS Genet.">
        <title>Population sequencing reveals clonal diversity and ancestral inbreeding in the grapevine cultivar Chardonnay.</title>
        <authorList>
            <person name="Roach M.J."/>
            <person name="Johnson D.L."/>
            <person name="Bohlmann J."/>
            <person name="van Vuuren H.J."/>
            <person name="Jones S.J."/>
            <person name="Pretorius I.S."/>
            <person name="Schmidt S.A."/>
            <person name="Borneman A.R."/>
        </authorList>
    </citation>
    <scope>NUCLEOTIDE SEQUENCE [LARGE SCALE GENOMIC DNA]</scope>
    <source>
        <strain evidence="3">cv. Chardonnay</strain>
        <tissue evidence="2">Leaf</tissue>
    </source>
</reference>
<sequence length="203" mass="22594">MLVISLKCFGNSIEGKDDYLTGAVTMPPSEDSKAPILGTKPLPSIQEACFEVRSEESRQKVMLGKTSSTSSESSALATHADWKPRSSSREGQGLAASSGEKKEQQTSNNSTFFSKERVEIIQKPITQATSSQSTLTRVASIAHKETLLSWHGSFVGKKCKKVWRVAPLHIFWTVWKARNGLKFKDDVLSIQRLKYSFVFFFLV</sequence>